<protein>
    <submittedName>
        <fullName evidence="6">PLP-dependent aminotransferase</fullName>
    </submittedName>
</protein>
<dbReference type="InterPro" id="IPR050859">
    <property type="entry name" value="Class-I_PLP-dep_aminotransf"/>
</dbReference>
<reference evidence="7" key="2">
    <citation type="submission" date="2019-09" db="EMBL/GenBank/DDBJ databases">
        <title>Complete genome sequencing of four Arcobacter species reveals a diverse suite of mobile elements.</title>
        <authorList>
            <person name="On S.L.W."/>
            <person name="Miller W.G."/>
            <person name="Biggs P."/>
            <person name="Cornelius A."/>
            <person name="Vandamme P."/>
        </authorList>
    </citation>
    <scope>NUCLEOTIDE SEQUENCE [LARGE SCALE GENOMIC DNA]</scope>
    <source>
        <strain evidence="7">LMG 26638</strain>
    </source>
</reference>
<dbReference type="InterPro" id="IPR015424">
    <property type="entry name" value="PyrdxlP-dep_Trfase"/>
</dbReference>
<dbReference type="Proteomes" id="UP000322726">
    <property type="component" value="Chromosome"/>
</dbReference>
<evidence type="ECO:0000256" key="3">
    <source>
        <dbReference type="ARBA" id="ARBA00022679"/>
    </source>
</evidence>
<dbReference type="InterPro" id="IPR015422">
    <property type="entry name" value="PyrdxlP-dep_Trfase_small"/>
</dbReference>
<evidence type="ECO:0000256" key="1">
    <source>
        <dbReference type="ARBA" id="ARBA00001933"/>
    </source>
</evidence>
<keyword evidence="2 6" id="KW-0032">Aminotransferase</keyword>
<dbReference type="EMBL" id="CP035928">
    <property type="protein sequence ID" value="QEP35260.1"/>
    <property type="molecule type" value="Genomic_DNA"/>
</dbReference>
<dbReference type="InterPro" id="IPR015421">
    <property type="entry name" value="PyrdxlP-dep_Trfase_major"/>
</dbReference>
<dbReference type="AlphaFoldDB" id="A0A5C2H8G2"/>
<evidence type="ECO:0000256" key="4">
    <source>
        <dbReference type="ARBA" id="ARBA00022898"/>
    </source>
</evidence>
<organism evidence="6 7">
    <name type="scientific">Malaciobacter pacificus</name>
    <dbReference type="NCBI Taxonomy" id="1080223"/>
    <lineage>
        <taxon>Bacteria</taxon>
        <taxon>Pseudomonadati</taxon>
        <taxon>Campylobacterota</taxon>
        <taxon>Epsilonproteobacteria</taxon>
        <taxon>Campylobacterales</taxon>
        <taxon>Arcobacteraceae</taxon>
        <taxon>Malaciobacter</taxon>
    </lineage>
</organism>
<name>A0A5C2H8G2_9BACT</name>
<dbReference type="Gene3D" id="3.40.640.10">
    <property type="entry name" value="Type I PLP-dependent aspartate aminotransferase-like (Major domain)"/>
    <property type="match status" value="1"/>
</dbReference>
<evidence type="ECO:0000256" key="2">
    <source>
        <dbReference type="ARBA" id="ARBA00022576"/>
    </source>
</evidence>
<keyword evidence="3 6" id="KW-0808">Transferase</keyword>
<evidence type="ECO:0000259" key="5">
    <source>
        <dbReference type="Pfam" id="PF00155"/>
    </source>
</evidence>
<dbReference type="GO" id="GO:0030170">
    <property type="term" value="F:pyridoxal phosphate binding"/>
    <property type="evidence" value="ECO:0007669"/>
    <property type="project" value="InterPro"/>
</dbReference>
<dbReference type="InterPro" id="IPR004839">
    <property type="entry name" value="Aminotransferase_I/II_large"/>
</dbReference>
<accession>A0A5C2H8G2</accession>
<feature type="domain" description="Aminotransferase class I/classII large" evidence="5">
    <location>
        <begin position="29"/>
        <end position="364"/>
    </location>
</feature>
<reference evidence="6 7" key="3">
    <citation type="submission" date="2019-09" db="EMBL/GenBank/DDBJ databases">
        <title>Taxonomic note: a critical rebuttal of the proposed division of the genus Arcobacter into six genera, emended descriptions of Arcobacter anaerophilus and the genus Arcobacter, and an assessment of genus-level boundaries for Epsilonproteobacteria using in silico genomic comparator tools.</title>
        <authorList>
            <person name="On S.L.W."/>
            <person name="Miller W.G."/>
            <person name="Biggs P."/>
            <person name="Cornelius A."/>
            <person name="Vandamme P."/>
        </authorList>
    </citation>
    <scope>NUCLEOTIDE SEQUENCE [LARGE SCALE GENOMIC DNA]</scope>
    <source>
        <strain evidence="6 7">LMG 26638</strain>
    </source>
</reference>
<dbReference type="Gene3D" id="3.90.1150.10">
    <property type="entry name" value="Aspartate Aminotransferase, domain 1"/>
    <property type="match status" value="1"/>
</dbReference>
<dbReference type="PANTHER" id="PTHR42790:SF19">
    <property type="entry name" value="KYNURENINE_ALPHA-AMINOADIPATE AMINOTRANSFERASE, MITOCHONDRIAL"/>
    <property type="match status" value="1"/>
</dbReference>
<reference evidence="6 7" key="1">
    <citation type="submission" date="2019-09" db="EMBL/GenBank/DDBJ databases">
        <title>Complete genome sequencing of four Arcobacter species reveals a diverse suite of mobile elements.</title>
        <authorList>
            <person name="Miller W.G."/>
            <person name="Yee E."/>
            <person name="Bono J.L."/>
        </authorList>
    </citation>
    <scope>NUCLEOTIDE SEQUENCE [LARGE SCALE GENOMIC DNA]</scope>
    <source>
        <strain evidence="6 7">LMG 26638</strain>
    </source>
</reference>
<dbReference type="SUPFAM" id="SSF53383">
    <property type="entry name" value="PLP-dependent transferases"/>
    <property type="match status" value="1"/>
</dbReference>
<proteinExistence type="predicted"/>
<gene>
    <name evidence="6" type="ORF">APAC_2199</name>
</gene>
<dbReference type="KEGG" id="apai:APAC_2199"/>
<dbReference type="RefSeq" id="WP_188353764.1">
    <property type="nucleotide sequence ID" value="NZ_BMEF01000017.1"/>
</dbReference>
<dbReference type="CDD" id="cd00609">
    <property type="entry name" value="AAT_like"/>
    <property type="match status" value="1"/>
</dbReference>
<dbReference type="GO" id="GO:0008483">
    <property type="term" value="F:transaminase activity"/>
    <property type="evidence" value="ECO:0007669"/>
    <property type="project" value="UniProtKB-KW"/>
</dbReference>
<dbReference type="Pfam" id="PF00155">
    <property type="entry name" value="Aminotran_1_2"/>
    <property type="match status" value="1"/>
</dbReference>
<dbReference type="PANTHER" id="PTHR42790">
    <property type="entry name" value="AMINOTRANSFERASE"/>
    <property type="match status" value="1"/>
</dbReference>
<dbReference type="GO" id="GO:1901605">
    <property type="term" value="P:alpha-amino acid metabolic process"/>
    <property type="evidence" value="ECO:0007669"/>
    <property type="project" value="TreeGrafter"/>
</dbReference>
<keyword evidence="4" id="KW-0663">Pyridoxal phosphate</keyword>
<evidence type="ECO:0000313" key="6">
    <source>
        <dbReference type="EMBL" id="QEP35260.1"/>
    </source>
</evidence>
<keyword evidence="7" id="KW-1185">Reference proteome</keyword>
<comment type="cofactor">
    <cofactor evidence="1">
        <name>pyridoxal 5'-phosphate</name>
        <dbReference type="ChEBI" id="CHEBI:597326"/>
    </cofactor>
</comment>
<evidence type="ECO:0000313" key="7">
    <source>
        <dbReference type="Proteomes" id="UP000322726"/>
    </source>
</evidence>
<sequence>MKRSFVREILESIDNETISFAGGLPNEKLFPSKELKKCASKVLKNKEIYQYGLSNGIKELRQKIAKMYCNSGFKTNEENILITTGSQQAMFIISKYFENKSITLEKPSYLGAINIFKLNHIKMKEVDLKKDGIDIKKFEKSFAKTKLAYLIPDFQNPTSTTYSKTKRDEVAKIIKKYDGILIEDSPYSELYFEKKETLISSQIPNNSFHLGSFSKTLSPSLRIGWIRASKELIDSLIIIKESIDLHSSGISQYILNEYLKDDANFEKHTQKIRDDYQDKMEYFCKCLDKYLPTFKYTKPKGGMFIYGSFKKIDTFELVKKAMKEKVLFVPGNQFYTNKEKINNEIRFNYTNSSKKDIKKGIKTISKLI</sequence>